<dbReference type="SUPFAM" id="SSF50985">
    <property type="entry name" value="RCC1/BLIP-II"/>
    <property type="match status" value="1"/>
</dbReference>
<dbReference type="AlphaFoldDB" id="C1ECC4"/>
<dbReference type="InterPro" id="IPR000742">
    <property type="entry name" value="EGF"/>
</dbReference>
<evidence type="ECO:0000256" key="2">
    <source>
        <dbReference type="PROSITE-ProRule" id="PRU00076"/>
    </source>
</evidence>
<proteinExistence type="predicted"/>
<evidence type="ECO:0000256" key="1">
    <source>
        <dbReference type="ARBA" id="ARBA00023157"/>
    </source>
</evidence>
<dbReference type="Gene3D" id="2.10.25.10">
    <property type="entry name" value="Laminin"/>
    <property type="match status" value="1"/>
</dbReference>
<evidence type="ECO:0000313" key="7">
    <source>
        <dbReference type="Proteomes" id="UP000002009"/>
    </source>
</evidence>
<organism evidence="6 7">
    <name type="scientific">Micromonas commoda (strain RCC299 / NOUM17 / CCMP2709)</name>
    <name type="common">Picoplanktonic green alga</name>
    <dbReference type="NCBI Taxonomy" id="296587"/>
    <lineage>
        <taxon>Eukaryota</taxon>
        <taxon>Viridiplantae</taxon>
        <taxon>Chlorophyta</taxon>
        <taxon>Mamiellophyceae</taxon>
        <taxon>Mamiellales</taxon>
        <taxon>Mamiellaceae</taxon>
        <taxon>Micromonas</taxon>
    </lineage>
</organism>
<dbReference type="InterPro" id="IPR009091">
    <property type="entry name" value="RCC1/BLIP-II"/>
</dbReference>
<comment type="caution">
    <text evidence="2">Lacks conserved residue(s) required for the propagation of feature annotation.</text>
</comment>
<gene>
    <name evidence="6" type="ORF">MICPUN_50575</name>
</gene>
<dbReference type="Pfam" id="PF00415">
    <property type="entry name" value="RCC1"/>
    <property type="match status" value="1"/>
</dbReference>
<dbReference type="PROSITE" id="PS50026">
    <property type="entry name" value="EGF_3"/>
    <property type="match status" value="2"/>
</dbReference>
<keyword evidence="2" id="KW-0245">EGF-like domain</keyword>
<dbReference type="OrthoDB" id="512027at2759"/>
<feature type="domain" description="EGF-like" evidence="5">
    <location>
        <begin position="266"/>
        <end position="308"/>
    </location>
</feature>
<feature type="disulfide bond" evidence="2">
    <location>
        <begin position="363"/>
        <end position="372"/>
    </location>
</feature>
<dbReference type="Proteomes" id="UP000002009">
    <property type="component" value="Chromosome 9"/>
</dbReference>
<name>C1ECC4_MICCC</name>
<evidence type="ECO:0000259" key="5">
    <source>
        <dbReference type="PROSITE" id="PS50026"/>
    </source>
</evidence>
<evidence type="ECO:0000313" key="6">
    <source>
        <dbReference type="EMBL" id="ACO65559.1"/>
    </source>
</evidence>
<dbReference type="InterPro" id="IPR051553">
    <property type="entry name" value="Ran_GTPase-activating"/>
</dbReference>
<feature type="domain" description="EGF-like" evidence="5">
    <location>
        <begin position="339"/>
        <end position="373"/>
    </location>
</feature>
<reference evidence="6 7" key="1">
    <citation type="journal article" date="2009" name="Science">
        <title>Green evolution and dynamic adaptations revealed by genomes of the marine picoeukaryotes Micromonas.</title>
        <authorList>
            <person name="Worden A.Z."/>
            <person name="Lee J.H."/>
            <person name="Mock T."/>
            <person name="Rouze P."/>
            <person name="Simmons M.P."/>
            <person name="Aerts A.L."/>
            <person name="Allen A.E."/>
            <person name="Cuvelier M.L."/>
            <person name="Derelle E."/>
            <person name="Everett M.V."/>
            <person name="Foulon E."/>
            <person name="Grimwood J."/>
            <person name="Gundlach H."/>
            <person name="Henrissat B."/>
            <person name="Napoli C."/>
            <person name="McDonald S.M."/>
            <person name="Parker M.S."/>
            <person name="Rombauts S."/>
            <person name="Salamov A."/>
            <person name="Von Dassow P."/>
            <person name="Badger J.H."/>
            <person name="Coutinho P.M."/>
            <person name="Demir E."/>
            <person name="Dubchak I."/>
            <person name="Gentemann C."/>
            <person name="Eikrem W."/>
            <person name="Gready J.E."/>
            <person name="John U."/>
            <person name="Lanier W."/>
            <person name="Lindquist E.A."/>
            <person name="Lucas S."/>
            <person name="Mayer K.F."/>
            <person name="Moreau H."/>
            <person name="Not F."/>
            <person name="Otillar R."/>
            <person name="Panaud O."/>
            <person name="Pangilinan J."/>
            <person name="Paulsen I."/>
            <person name="Piegu B."/>
            <person name="Poliakov A."/>
            <person name="Robbens S."/>
            <person name="Schmutz J."/>
            <person name="Toulza E."/>
            <person name="Wyss T."/>
            <person name="Zelensky A."/>
            <person name="Zhou K."/>
            <person name="Armbrust E.V."/>
            <person name="Bhattacharya D."/>
            <person name="Goodenough U.W."/>
            <person name="Van de Peer Y."/>
            <person name="Grigoriev I.V."/>
        </authorList>
    </citation>
    <scope>NUCLEOTIDE SEQUENCE [LARGE SCALE GENOMIC DNA]</scope>
    <source>
        <strain evidence="7">RCC299 / NOUM17</strain>
    </source>
</reference>
<dbReference type="PANTHER" id="PTHR45982">
    <property type="entry name" value="REGULATOR OF CHROMOSOME CONDENSATION"/>
    <property type="match status" value="1"/>
</dbReference>
<feature type="repeat" description="RCC1" evidence="3">
    <location>
        <begin position="7"/>
        <end position="31"/>
    </location>
</feature>
<accession>C1ECC4</accession>
<sequence length="485" mass="53225">MALLKSGEIFAWGDNYFGQLGLGYQSLRREPDRFHKTQHYYQPEMIDKPTRIEHWDYFVQQKREETIGNGTVEIEYTAQVTGKIRYESDAIITHLEAGNFQTIARSSSGNVYIWGTNSLGQLGTCDCGACAHNYDATGDDPMGTCTAQKSPPAPPKPDASSLVAGEDAPPAPPPDLTVYAWEQGCECNCAGAGTCKYTASRGDTDAVNEGKCVDFGANTKCECVEPFLKMQGSIYKMDQPMHFALGVATEYKFVTVAAGGAMFAISQSQCPTDDLGKVCSGIGECLEADDGELSTCDCPFGTAGIKCEHSCPVGTEEDYLAVRAEHNIGKFPDTRYREDTDGVMTGRVCSGHGQCDDVGKCVCEDFWYGERCQHMCPWDNQKRHCSGNGTCAYDPEIQETPYCICNRYKTTDKDPLVAQEAAKQCGERQLAVREGGWCSYYDSDQGFEACYQFGLCGVCEDSGFRHSILLTLVISVLLRLLVLDR</sequence>
<dbReference type="GeneID" id="8246485"/>
<dbReference type="Gene3D" id="2.130.10.30">
    <property type="entry name" value="Regulator of chromosome condensation 1/beta-lactamase-inhibitor protein II"/>
    <property type="match status" value="1"/>
</dbReference>
<feature type="disulfide bond" evidence="2">
    <location>
        <begin position="279"/>
        <end position="296"/>
    </location>
</feature>
<protein>
    <recommendedName>
        <fullName evidence="5">EGF-like domain-containing protein</fullName>
    </recommendedName>
</protein>
<keyword evidence="1 2" id="KW-1015">Disulfide bond</keyword>
<dbReference type="InterPro" id="IPR013111">
    <property type="entry name" value="EGF_extracell"/>
</dbReference>
<feature type="disulfide bond" evidence="2">
    <location>
        <begin position="298"/>
        <end position="307"/>
    </location>
</feature>
<feature type="region of interest" description="Disordered" evidence="4">
    <location>
        <begin position="145"/>
        <end position="173"/>
    </location>
</feature>
<dbReference type="RefSeq" id="XP_002504301.1">
    <property type="nucleotide sequence ID" value="XM_002504255.1"/>
</dbReference>
<dbReference type="OMA" id="ITAECIC"/>
<dbReference type="EMBL" id="CP001329">
    <property type="protein sequence ID" value="ACO65559.1"/>
    <property type="molecule type" value="Genomic_DNA"/>
</dbReference>
<keyword evidence="7" id="KW-1185">Reference proteome</keyword>
<evidence type="ECO:0000256" key="4">
    <source>
        <dbReference type="SAM" id="MobiDB-lite"/>
    </source>
</evidence>
<dbReference type="PANTHER" id="PTHR45982:SF1">
    <property type="entry name" value="REGULATOR OF CHROMOSOME CONDENSATION"/>
    <property type="match status" value="1"/>
</dbReference>
<dbReference type="Pfam" id="PF07974">
    <property type="entry name" value="EGF_2"/>
    <property type="match status" value="1"/>
</dbReference>
<dbReference type="KEGG" id="mis:MICPUN_50575"/>
<evidence type="ECO:0000256" key="3">
    <source>
        <dbReference type="PROSITE-ProRule" id="PRU00235"/>
    </source>
</evidence>
<dbReference type="InParanoid" id="C1ECC4"/>
<dbReference type="InterPro" id="IPR000408">
    <property type="entry name" value="Reg_chr_condens"/>
</dbReference>
<dbReference type="PROSITE" id="PS00022">
    <property type="entry name" value="EGF_1"/>
    <property type="match status" value="2"/>
</dbReference>
<dbReference type="PROSITE" id="PS50012">
    <property type="entry name" value="RCC1_3"/>
    <property type="match status" value="1"/>
</dbReference>